<dbReference type="Proteomes" id="UP001145742">
    <property type="component" value="Unassembled WGS sequence"/>
</dbReference>
<evidence type="ECO:0000313" key="1">
    <source>
        <dbReference type="EMBL" id="KAJ7426144.1"/>
    </source>
</evidence>
<evidence type="ECO:0000313" key="2">
    <source>
        <dbReference type="Proteomes" id="UP001145742"/>
    </source>
</evidence>
<reference evidence="1" key="1">
    <citation type="submission" date="2019-10" db="EMBL/GenBank/DDBJ databases">
        <authorList>
            <person name="Soares A.E.R."/>
            <person name="Aleixo A."/>
            <person name="Schneider P."/>
            <person name="Miyaki C.Y."/>
            <person name="Schneider M.P."/>
            <person name="Mello C."/>
            <person name="Vasconcelos A.T.R."/>
        </authorList>
    </citation>
    <scope>NUCLEOTIDE SEQUENCE</scope>
    <source>
        <tissue evidence="1">Muscle</tissue>
    </source>
</reference>
<sequence length="109" mass="10969">MAGACPAPSPASAPVRFARKAGTAAAAQGGGDGRKVPVGCGTLMVQLCLDDTQSPNAISPPLCTVGNVVCPLWRSVLASALTGPAEMDWDYSTPVAHGFCGGNGQDERI</sequence>
<protein>
    <submittedName>
        <fullName evidence="1">Uncharacterized protein</fullName>
    </submittedName>
</protein>
<organism evidence="1 2">
    <name type="scientific">Willisornis vidua</name>
    <name type="common">Xingu scale-backed antbird</name>
    <dbReference type="NCBI Taxonomy" id="1566151"/>
    <lineage>
        <taxon>Eukaryota</taxon>
        <taxon>Metazoa</taxon>
        <taxon>Chordata</taxon>
        <taxon>Craniata</taxon>
        <taxon>Vertebrata</taxon>
        <taxon>Euteleostomi</taxon>
        <taxon>Archelosauria</taxon>
        <taxon>Archosauria</taxon>
        <taxon>Dinosauria</taxon>
        <taxon>Saurischia</taxon>
        <taxon>Theropoda</taxon>
        <taxon>Coelurosauria</taxon>
        <taxon>Aves</taxon>
        <taxon>Neognathae</taxon>
        <taxon>Neoaves</taxon>
        <taxon>Telluraves</taxon>
        <taxon>Australaves</taxon>
        <taxon>Passeriformes</taxon>
        <taxon>Thamnophilidae</taxon>
        <taxon>Willisornis</taxon>
    </lineage>
</organism>
<proteinExistence type="predicted"/>
<keyword evidence="2" id="KW-1185">Reference proteome</keyword>
<comment type="caution">
    <text evidence="1">The sequence shown here is derived from an EMBL/GenBank/DDBJ whole genome shotgun (WGS) entry which is preliminary data.</text>
</comment>
<accession>A0ABQ9DUV0</accession>
<name>A0ABQ9DUV0_9PASS</name>
<dbReference type="EMBL" id="WHWB01032302">
    <property type="protein sequence ID" value="KAJ7426144.1"/>
    <property type="molecule type" value="Genomic_DNA"/>
</dbReference>
<gene>
    <name evidence="1" type="ORF">WISP_18439</name>
</gene>